<comment type="caution">
    <text evidence="2">The sequence shown here is derived from an EMBL/GenBank/DDBJ whole genome shotgun (WGS) entry which is preliminary data.</text>
</comment>
<accession>A0A397HEF8</accession>
<dbReference type="EMBL" id="PQFF01000334">
    <property type="protein sequence ID" value="RHZ58770.1"/>
    <property type="molecule type" value="Genomic_DNA"/>
</dbReference>
<dbReference type="SUPFAM" id="SSF56112">
    <property type="entry name" value="Protein kinase-like (PK-like)"/>
    <property type="match status" value="1"/>
</dbReference>
<evidence type="ECO:0000313" key="3">
    <source>
        <dbReference type="Proteomes" id="UP000266861"/>
    </source>
</evidence>
<dbReference type="Pfam" id="PF00069">
    <property type="entry name" value="Pkinase"/>
    <property type="match status" value="1"/>
</dbReference>
<dbReference type="GO" id="GO:0005737">
    <property type="term" value="C:cytoplasm"/>
    <property type="evidence" value="ECO:0007669"/>
    <property type="project" value="TreeGrafter"/>
</dbReference>
<feature type="domain" description="Protein kinase" evidence="1">
    <location>
        <begin position="1"/>
        <end position="139"/>
    </location>
</feature>
<dbReference type="InterPro" id="IPR000719">
    <property type="entry name" value="Prot_kinase_dom"/>
</dbReference>
<dbReference type="Proteomes" id="UP000266861">
    <property type="component" value="Unassembled WGS sequence"/>
</dbReference>
<dbReference type="Gene3D" id="1.10.510.10">
    <property type="entry name" value="Transferase(Phosphotransferase) domain 1"/>
    <property type="match status" value="1"/>
</dbReference>
<sequence>MHNIVSRKLCVNQHLTGISITSFLRKKLREKKIDLFCDIIIGTKFLHGNKIIHCDLQSGNILLSRMIFISDLGFGQRVTVNSKNSKKPQMYEGEPYTFAPDIYSLGRRESTTGNKPFHDREQHEPNLILYFRWKATRDH</sequence>
<reference evidence="2 3" key="1">
    <citation type="submission" date="2018-08" db="EMBL/GenBank/DDBJ databases">
        <title>Genome and evolution of the arbuscular mycorrhizal fungus Diversispora epigaea (formerly Glomus versiforme) and its bacterial endosymbionts.</title>
        <authorList>
            <person name="Sun X."/>
            <person name="Fei Z."/>
            <person name="Harrison M."/>
        </authorList>
    </citation>
    <scope>NUCLEOTIDE SEQUENCE [LARGE SCALE GENOMIC DNA]</scope>
    <source>
        <strain evidence="2 3">IT104</strain>
    </source>
</reference>
<proteinExistence type="predicted"/>
<dbReference type="AlphaFoldDB" id="A0A397HEF8"/>
<dbReference type="PANTHER" id="PTHR24348">
    <property type="entry name" value="SERINE/THREONINE-PROTEIN KINASE UNC-51-RELATED"/>
    <property type="match status" value="1"/>
</dbReference>
<dbReference type="STRING" id="1348612.A0A397HEF8"/>
<dbReference type="InterPro" id="IPR011009">
    <property type="entry name" value="Kinase-like_dom_sf"/>
</dbReference>
<protein>
    <recommendedName>
        <fullName evidence="1">Protein kinase domain-containing protein</fullName>
    </recommendedName>
</protein>
<evidence type="ECO:0000259" key="1">
    <source>
        <dbReference type="PROSITE" id="PS50011"/>
    </source>
</evidence>
<dbReference type="GO" id="GO:0005524">
    <property type="term" value="F:ATP binding"/>
    <property type="evidence" value="ECO:0007669"/>
    <property type="project" value="InterPro"/>
</dbReference>
<organism evidence="2 3">
    <name type="scientific">Diversispora epigaea</name>
    <dbReference type="NCBI Taxonomy" id="1348612"/>
    <lineage>
        <taxon>Eukaryota</taxon>
        <taxon>Fungi</taxon>
        <taxon>Fungi incertae sedis</taxon>
        <taxon>Mucoromycota</taxon>
        <taxon>Glomeromycotina</taxon>
        <taxon>Glomeromycetes</taxon>
        <taxon>Diversisporales</taxon>
        <taxon>Diversisporaceae</taxon>
        <taxon>Diversispora</taxon>
    </lineage>
</organism>
<dbReference type="PROSITE" id="PS50011">
    <property type="entry name" value="PROTEIN_KINASE_DOM"/>
    <property type="match status" value="1"/>
</dbReference>
<dbReference type="GO" id="GO:0004674">
    <property type="term" value="F:protein serine/threonine kinase activity"/>
    <property type="evidence" value="ECO:0007669"/>
    <property type="project" value="InterPro"/>
</dbReference>
<dbReference type="InterPro" id="IPR045269">
    <property type="entry name" value="Atg1-like"/>
</dbReference>
<name>A0A397HEF8_9GLOM</name>
<dbReference type="OrthoDB" id="5337378at2759"/>
<evidence type="ECO:0000313" key="2">
    <source>
        <dbReference type="EMBL" id="RHZ58770.1"/>
    </source>
</evidence>
<keyword evidence="3" id="KW-1185">Reference proteome</keyword>
<dbReference type="GO" id="GO:0010506">
    <property type="term" value="P:regulation of autophagy"/>
    <property type="evidence" value="ECO:0007669"/>
    <property type="project" value="InterPro"/>
</dbReference>
<gene>
    <name evidence="2" type="ORF">Glove_368g3</name>
</gene>